<reference evidence="2" key="1">
    <citation type="submission" date="2021-02" db="EMBL/GenBank/DDBJ databases">
        <authorList>
            <person name="Nowell W R."/>
        </authorList>
    </citation>
    <scope>NUCLEOTIDE SEQUENCE</scope>
</reference>
<accession>A0A814C313</accession>
<evidence type="ECO:0000313" key="5">
    <source>
        <dbReference type="Proteomes" id="UP000663829"/>
    </source>
</evidence>
<dbReference type="Proteomes" id="UP000677228">
    <property type="component" value="Unassembled WGS sequence"/>
</dbReference>
<dbReference type="Proteomes" id="UP000682733">
    <property type="component" value="Unassembled WGS sequence"/>
</dbReference>
<protein>
    <recommendedName>
        <fullName evidence="6">VWFA domain-containing protein</fullName>
    </recommendedName>
</protein>
<dbReference type="SUPFAM" id="SSF53300">
    <property type="entry name" value="vWA-like"/>
    <property type="match status" value="1"/>
</dbReference>
<evidence type="ECO:0000313" key="3">
    <source>
        <dbReference type="EMBL" id="CAF3547838.1"/>
    </source>
</evidence>
<dbReference type="Gene3D" id="3.40.50.410">
    <property type="entry name" value="von Willebrand factor, type A domain"/>
    <property type="match status" value="1"/>
</dbReference>
<evidence type="ECO:0000313" key="2">
    <source>
        <dbReference type="EMBL" id="CAF0934773.1"/>
    </source>
</evidence>
<dbReference type="OrthoDB" id="6160306at2759"/>
<dbReference type="EMBL" id="CAJNOK010000655">
    <property type="protein sequence ID" value="CAF0767181.1"/>
    <property type="molecule type" value="Genomic_DNA"/>
</dbReference>
<dbReference type="InterPro" id="IPR036465">
    <property type="entry name" value="vWFA_dom_sf"/>
</dbReference>
<dbReference type="CDD" id="cd00198">
    <property type="entry name" value="vWFA"/>
    <property type="match status" value="1"/>
</dbReference>
<sequence>MNVFKGHPTINFDHLKYGIDRTSQSYLETYCDSNFYQNFIPILVPISDDDENSFYNSLAYLSNFENDIIMELKVKNICELVLNCEFYQGLCNEDPELKYHINRQLRLDHKQITVWDFMGIASVLNIAIQSVFPNVNGANDQTAKNRNQIFFPRNSNRQGLIQITLLWTNSKPLNQTIRKMLWRSNRIIPLLKLYELKTDLEVIRLLYNRPQDRGVFYAACPCGCDITQNVLNQIVPENIRRQREIDLYHRRQPEQFMFMCPTCQEMECNGYIFNKEKIKEFQKNYKNSLLTCILFDVSSSMKQSFAPWPLSYVIGKSKLSIGIAAIIQLLHNIASSTARDRKHENPTHDSNQLLMYTFDDKLLEPPVIPVCDAVDASNFADKVENIRCSKRLIGTSVYEAIDQILDKLEQVPYSNYHLFIVTDNCDTKSNDESKRRLSNIKFTRHELNTRLLYVQYGDIQGNSKNVEDNPLAAEADVRIYLNDNIEQARRMMEIGYSKIYEDGTTITSSDQQSNILYDRNDRIPNASRIHSSNTQQYLVNSAGDNDQIGQNFQPTMQHQISQKPSQKPSQSTTMSSSASYCTYKCCKDKL</sequence>
<dbReference type="Proteomes" id="UP000681722">
    <property type="component" value="Unassembled WGS sequence"/>
</dbReference>
<dbReference type="EMBL" id="CAJOBC010002041">
    <property type="protein sequence ID" value="CAF3712215.1"/>
    <property type="molecule type" value="Genomic_DNA"/>
</dbReference>
<proteinExistence type="predicted"/>
<dbReference type="Proteomes" id="UP000663829">
    <property type="component" value="Unassembled WGS sequence"/>
</dbReference>
<dbReference type="AlphaFoldDB" id="A0A814C313"/>
<comment type="caution">
    <text evidence="2">The sequence shown here is derived from an EMBL/GenBank/DDBJ whole genome shotgun (WGS) entry which is preliminary data.</text>
</comment>
<dbReference type="EMBL" id="CAJNOQ010002041">
    <property type="protein sequence ID" value="CAF0934773.1"/>
    <property type="molecule type" value="Genomic_DNA"/>
</dbReference>
<gene>
    <name evidence="2" type="ORF">GPM918_LOCUS10380</name>
    <name evidence="1" type="ORF">OVA965_LOCUS2881</name>
    <name evidence="4" type="ORF">SRO942_LOCUS10381</name>
    <name evidence="3" type="ORF">TMI583_LOCUS2889</name>
</gene>
<name>A0A814C313_9BILA</name>
<organism evidence="2 5">
    <name type="scientific">Didymodactylos carnosus</name>
    <dbReference type="NCBI Taxonomy" id="1234261"/>
    <lineage>
        <taxon>Eukaryota</taxon>
        <taxon>Metazoa</taxon>
        <taxon>Spiralia</taxon>
        <taxon>Gnathifera</taxon>
        <taxon>Rotifera</taxon>
        <taxon>Eurotatoria</taxon>
        <taxon>Bdelloidea</taxon>
        <taxon>Philodinida</taxon>
        <taxon>Philodinidae</taxon>
        <taxon>Didymodactylos</taxon>
    </lineage>
</organism>
<evidence type="ECO:0000313" key="4">
    <source>
        <dbReference type="EMBL" id="CAF3712215.1"/>
    </source>
</evidence>
<dbReference type="EMBL" id="CAJOBA010000657">
    <property type="protein sequence ID" value="CAF3547838.1"/>
    <property type="molecule type" value="Genomic_DNA"/>
</dbReference>
<evidence type="ECO:0008006" key="6">
    <source>
        <dbReference type="Google" id="ProtNLM"/>
    </source>
</evidence>
<keyword evidence="5" id="KW-1185">Reference proteome</keyword>
<evidence type="ECO:0000313" key="1">
    <source>
        <dbReference type="EMBL" id="CAF0767181.1"/>
    </source>
</evidence>